<evidence type="ECO:0000313" key="1">
    <source>
        <dbReference type="EMBL" id="PQA57029.1"/>
    </source>
</evidence>
<organism evidence="1 2">
    <name type="scientific">Siphonobacter curvatus</name>
    <dbReference type="NCBI Taxonomy" id="2094562"/>
    <lineage>
        <taxon>Bacteria</taxon>
        <taxon>Pseudomonadati</taxon>
        <taxon>Bacteroidota</taxon>
        <taxon>Cytophagia</taxon>
        <taxon>Cytophagales</taxon>
        <taxon>Cytophagaceae</taxon>
        <taxon>Siphonobacter</taxon>
    </lineage>
</organism>
<sequence length="554" mass="63749">MSRHVHSQVPHLAGDIYVSLEQGTMKADLSVSNLPKTSNYSIQLNSGLNIKFFRDSTDRFSYSAEREYQPEKSYESFQYWFPSNDRKSRYLPAHFKISYLGAFPIHADSTKLSERGDWKGNIALNGKTIRVTEQSAWYPILYNLAEDKTYTSVTYDLTIHVPGAKAIYLNGQPPQKGSVAHFQSDQPFPLLLFAGDFDFKKEQNTYLINTTLSQGQTQVLDGWFTRIKNYYQDHLDVPYGVDVTLLASTPVSQRNDWLFVTYPTVASVSPKNWLNTLVNPKTQTISDSNYISLISHELGHYYFGTVFRPNSTLYWAFLEGVTEYISLQAVRDLVGKSYYDRKIRQYITASRKLQNFKGLAEINSPSEINETYRYQYIPLLLTGLEAKLGRPQLWKWLRSILQTEKPLTNYAFFKESLLQSGVDERTFEDLESQYLRSSAGLPNLLAAFHSYEIPSQSNPTTTYAYYWGVTGQRQSPNAAAKPQVFYTGVKRMKAGEDLTKVSQRYFDFAKRKCSDLEECFSDFNTYETLEQAQKAQKNWLNRLLATHELKAVDF</sequence>
<dbReference type="InterPro" id="IPR027268">
    <property type="entry name" value="Peptidase_M4/M1_CTD_sf"/>
</dbReference>
<gene>
    <name evidence="1" type="ORF">C5O19_15365</name>
</gene>
<dbReference type="OrthoDB" id="639393at2"/>
<proteinExistence type="predicted"/>
<accession>A0A2S7IK06</accession>
<evidence type="ECO:0000313" key="2">
    <source>
        <dbReference type="Proteomes" id="UP000239590"/>
    </source>
</evidence>
<keyword evidence="2" id="KW-1185">Reference proteome</keyword>
<dbReference type="SUPFAM" id="SSF55486">
    <property type="entry name" value="Metalloproteases ('zincins'), catalytic domain"/>
    <property type="match status" value="1"/>
</dbReference>
<dbReference type="Proteomes" id="UP000239590">
    <property type="component" value="Unassembled WGS sequence"/>
</dbReference>
<dbReference type="AlphaFoldDB" id="A0A2S7IK06"/>
<reference evidence="2" key="1">
    <citation type="submission" date="2018-02" db="EMBL/GenBank/DDBJ databases">
        <title>Genome sequencing of Solimonas sp. HR-BB.</title>
        <authorList>
            <person name="Lee Y."/>
            <person name="Jeon C.O."/>
        </authorList>
    </citation>
    <scope>NUCLEOTIDE SEQUENCE [LARGE SCALE GENOMIC DNA]</scope>
    <source>
        <strain evidence="2">HR-U</strain>
    </source>
</reference>
<name>A0A2S7IK06_9BACT</name>
<comment type="caution">
    <text evidence="1">The sequence shown here is derived from an EMBL/GenBank/DDBJ whole genome shotgun (WGS) entry which is preliminary data.</text>
</comment>
<protein>
    <recommendedName>
        <fullName evidence="3">Peptidase M1 membrane alanine aminopeptidase domain-containing protein</fullName>
    </recommendedName>
</protein>
<evidence type="ECO:0008006" key="3">
    <source>
        <dbReference type="Google" id="ProtNLM"/>
    </source>
</evidence>
<dbReference type="Gene3D" id="1.10.390.10">
    <property type="entry name" value="Neutral Protease Domain 2"/>
    <property type="match status" value="1"/>
</dbReference>
<dbReference type="EMBL" id="PTRA01000002">
    <property type="protein sequence ID" value="PQA57029.1"/>
    <property type="molecule type" value="Genomic_DNA"/>
</dbReference>